<evidence type="ECO:0000313" key="2">
    <source>
        <dbReference type="EMBL" id="KAF5582747.1"/>
    </source>
</evidence>
<dbReference type="AlphaFoldDB" id="A0A8H5KZN8"/>
<dbReference type="Proteomes" id="UP000546213">
    <property type="component" value="Unassembled WGS sequence"/>
</dbReference>
<evidence type="ECO:0000313" key="3">
    <source>
        <dbReference type="Proteomes" id="UP000546213"/>
    </source>
</evidence>
<gene>
    <name evidence="2" type="ORF">FPCIR_9334</name>
</gene>
<dbReference type="OrthoDB" id="39175at2759"/>
<feature type="region of interest" description="Disordered" evidence="1">
    <location>
        <begin position="55"/>
        <end position="76"/>
    </location>
</feature>
<protein>
    <submittedName>
        <fullName evidence="2">Fungal specific transcription factor</fullName>
    </submittedName>
</protein>
<organism evidence="2 3">
    <name type="scientific">Fusarium pseudocircinatum</name>
    <dbReference type="NCBI Taxonomy" id="56676"/>
    <lineage>
        <taxon>Eukaryota</taxon>
        <taxon>Fungi</taxon>
        <taxon>Dikarya</taxon>
        <taxon>Ascomycota</taxon>
        <taxon>Pezizomycotina</taxon>
        <taxon>Sordariomycetes</taxon>
        <taxon>Hypocreomycetidae</taxon>
        <taxon>Hypocreales</taxon>
        <taxon>Nectriaceae</taxon>
        <taxon>Fusarium</taxon>
        <taxon>Fusarium fujikuroi species complex</taxon>
    </lineage>
</organism>
<evidence type="ECO:0000256" key="1">
    <source>
        <dbReference type="SAM" id="MobiDB-lite"/>
    </source>
</evidence>
<reference evidence="2 3" key="1">
    <citation type="submission" date="2020-05" db="EMBL/GenBank/DDBJ databases">
        <title>Identification and distribution of gene clusters putatively required for synthesis of sphingolipid metabolism inhibitors in phylogenetically diverse species of the filamentous fungus Fusarium.</title>
        <authorList>
            <person name="Kim H.-S."/>
            <person name="Busman M."/>
            <person name="Brown D.W."/>
            <person name="Divon H."/>
            <person name="Uhlig S."/>
            <person name="Proctor R.H."/>
        </authorList>
    </citation>
    <scope>NUCLEOTIDE SEQUENCE [LARGE SCALE GENOMIC DNA]</scope>
    <source>
        <strain evidence="2 3">NRRL 36939</strain>
    </source>
</reference>
<keyword evidence="3" id="KW-1185">Reference proteome</keyword>
<dbReference type="EMBL" id="JAAOAS010000261">
    <property type="protein sequence ID" value="KAF5582747.1"/>
    <property type="molecule type" value="Genomic_DNA"/>
</dbReference>
<name>A0A8H5KZN8_9HYPO</name>
<comment type="caution">
    <text evidence="2">The sequence shown here is derived from an EMBL/GenBank/DDBJ whole genome shotgun (WGS) entry which is preliminary data.</text>
</comment>
<accession>A0A8H5KZN8</accession>
<sequence>MKIPNIWFLSDWSQACSERYTYRAKREQDFGVDPLQSRYTYLRWMLRSTHDLCLPSTQGKKKARPQANRSRVEKASGNGLSALLDRILEVEKKCSRLTAPPTNAAASTQGMTLTDQVVASLHSNSLLISTPLPPAARTSHWDFDVHLTQDEYLGTSPIDYFISSPGPHVRLSQAMNHVMHLKQNALKKKMERSDCQPSPEFCKACLDKFYKRHHLDIFKDFIDVKLINLIPDIIDIPEISIEPATQILYYSILYHGSLGGSSASISTGQDLTQAIYVCCLRAIPGWQKQASGTKKDLVTSVPLMRAALQQCDLESLTWAGRCLPMDPSISTKEMDQQRQGFWAIVLIELFFKILHDKPAIVTENMHEWWINLPSLTTTQGDPEHTVTSLTFLVKSRLTFLLFHFVTIHQDSGNREGIVQRIEELCEEIDGLVQEWSMIDSMAAYECVDGFWWMLYDVTLTVYSSIMIISYKITMFRYGLAEEVVTDDVPVTPLSVKIARHIMGLLFGSASLV</sequence>
<proteinExistence type="predicted"/>